<reference evidence="2" key="2">
    <citation type="submission" date="2019-05" db="EMBL/GenBank/DDBJ databases">
        <title>Characterization of Three Novel Viruses in the Families Nyamiviridae, Orthomyxoviridae and Bunyaviridae (Peribunyaviridae) Isolated from Birds during West Nile Virus Surveillance in Harris County, Texas.</title>
        <authorList>
            <person name="Tesh T.B."/>
            <person name="Guzman H."/>
            <person name="Nunes M.R.T."/>
            <person name="Contreras-Gutierrez M.A."/>
            <person name="Reyna M."/>
            <person name="Popov V.L."/>
            <person name="Travassos A.P.A."/>
            <person name="da Souza W.M."/>
            <person name="Patroca S."/>
            <person name="Widen S.G."/>
            <person name="Wood T.G."/>
            <person name="Vela J."/>
            <person name="Salvato V."/>
            <person name="Bueno R."/>
            <person name="Walker P.J."/>
            <person name="Vasilakis N."/>
        </authorList>
    </citation>
    <scope>NUCLEOTIDE SEQUENCE</scope>
    <source>
        <strain evidence="2">DO-200</strain>
    </source>
</reference>
<protein>
    <submittedName>
        <fullName evidence="3">Protein X</fullName>
    </submittedName>
</protein>
<feature type="region of interest" description="Disordered" evidence="1">
    <location>
        <begin position="139"/>
        <end position="171"/>
    </location>
</feature>
<dbReference type="RefSeq" id="YP_010798317.1">
    <property type="nucleotide sequence ID" value="NC_076412.1"/>
</dbReference>
<sequence>MASKDDNREKLAKEGLPLIRFKDQCTPEREMACSSGDREEDKTVEPRVTERKIRPLGAEGKEEEKDTVMIRRCIGWYDHLILKLKAGDAEQKEKAGYAADLLNRARQRLGPDQFYTWQNLQMLQETLESLMPEVTGGALAYDMPLPESDDEANYDDDCPGDELGVTDDPPFDDDDWIDEFKSFQLQE</sequence>
<dbReference type="EMBL" id="MK037477">
    <property type="protein sequence ID" value="QFQ60715.1"/>
    <property type="molecule type" value="Viral_cRNA"/>
</dbReference>
<dbReference type="KEGG" id="vg:80536470"/>
<dbReference type="GeneID" id="80536470"/>
<proteinExistence type="predicted"/>
<name>A0A516EL17_9MONO</name>
<dbReference type="Proteomes" id="UP000680490">
    <property type="component" value="Segment"/>
</dbReference>
<reference evidence="3" key="1">
    <citation type="submission" date="2018-10" db="EMBL/GenBank/DDBJ databases">
        <title>Characterization of three novel viruses in the families Nyamiviridae, Orthomyxoviridae and Peribunyaviridae isolate from birds during West Nile virus surveillance in Harris county, Texas.</title>
        <authorList>
            <person name="Tesh R.B."/>
            <person name="Guzman H."/>
            <person name="Nunes M.R.T."/>
            <person name="Contreras-Gutierrez M.A."/>
            <person name="Renya M."/>
            <person name="Popov V.L."/>
            <person name="Travassos A.P.A."/>
            <person name="Souza W.Marciel."/>
            <person name="da Silva S.Patroca."/>
            <person name="Widen S."/>
            <person name="Wood T."/>
            <person name="Vela J."/>
            <person name="Salvato V."/>
            <person name="Bueno R."/>
            <person name="Vasilakis N."/>
        </authorList>
    </citation>
    <scope>NUCLEOTIDE SEQUENCE</scope>
    <source>
        <strain evidence="3">Sjv-1</strain>
    </source>
</reference>
<evidence type="ECO:0000256" key="1">
    <source>
        <dbReference type="SAM" id="MobiDB-lite"/>
    </source>
</evidence>
<evidence type="ECO:0000313" key="4">
    <source>
        <dbReference type="Proteomes" id="UP000680490"/>
    </source>
</evidence>
<feature type="compositionally biased region" description="Acidic residues" evidence="1">
    <location>
        <begin position="147"/>
        <end position="160"/>
    </location>
</feature>
<accession>A0A516EL17</accession>
<organism evidence="2 4">
    <name type="scientific">San Jacinto virus</name>
    <dbReference type="NCBI Taxonomy" id="2596788"/>
    <lineage>
        <taxon>Viruses</taxon>
        <taxon>Riboviria</taxon>
        <taxon>Orthornavirae</taxon>
        <taxon>Negarnaviricota</taxon>
        <taxon>Haploviricotina</taxon>
        <taxon>Monjiviricetes</taxon>
        <taxon>Mononegavirales</taxon>
        <taxon>Nyamiviridae</taxon>
        <taxon>Nyavirus</taxon>
        <taxon>Nyavirus sanjacintoense</taxon>
    </lineage>
</organism>
<keyword evidence="4" id="KW-1185">Reference proteome</keyword>
<dbReference type="EMBL" id="MK971153">
    <property type="protein sequence ID" value="QDO67012.1"/>
    <property type="molecule type" value="Genomic_RNA"/>
</dbReference>
<evidence type="ECO:0000313" key="3">
    <source>
        <dbReference type="EMBL" id="QFQ60715.1"/>
    </source>
</evidence>
<evidence type="ECO:0000313" key="2">
    <source>
        <dbReference type="EMBL" id="QDO67012.1"/>
    </source>
</evidence>
<feature type="region of interest" description="Disordered" evidence="1">
    <location>
        <begin position="27"/>
        <end position="48"/>
    </location>
</feature>